<keyword evidence="3" id="KW-1003">Cell membrane</keyword>
<feature type="transmembrane region" description="Helical" evidence="8">
    <location>
        <begin position="334"/>
        <end position="354"/>
    </location>
</feature>
<evidence type="ECO:0000256" key="3">
    <source>
        <dbReference type="ARBA" id="ARBA00022475"/>
    </source>
</evidence>
<dbReference type="InterPro" id="IPR001633">
    <property type="entry name" value="EAL_dom"/>
</dbReference>
<accession>A0A2K2UCK8</accession>
<dbReference type="InterPro" id="IPR051088">
    <property type="entry name" value="PTS_Sugar-EIIC/EIIB"/>
</dbReference>
<dbReference type="OrthoDB" id="3169536at2"/>
<comment type="subcellular location">
    <subcellularLocation>
        <location evidence="1">Cell membrane</location>
        <topology evidence="1">Multi-pass membrane protein</topology>
    </subcellularLocation>
</comment>
<comment type="caution">
    <text evidence="11">The sequence shown here is derived from an EMBL/GenBank/DDBJ whole genome shotgun (WGS) entry which is preliminary data.</text>
</comment>
<evidence type="ECO:0000313" key="11">
    <source>
        <dbReference type="EMBL" id="PNV68019.1"/>
    </source>
</evidence>
<evidence type="ECO:0000256" key="4">
    <source>
        <dbReference type="ARBA" id="ARBA00022597"/>
    </source>
</evidence>
<keyword evidence="12" id="KW-1185">Reference proteome</keyword>
<proteinExistence type="predicted"/>
<feature type="transmembrane region" description="Helical" evidence="8">
    <location>
        <begin position="96"/>
        <end position="119"/>
    </location>
</feature>
<evidence type="ECO:0000256" key="2">
    <source>
        <dbReference type="ARBA" id="ARBA00022448"/>
    </source>
</evidence>
<evidence type="ECO:0000256" key="6">
    <source>
        <dbReference type="ARBA" id="ARBA00022989"/>
    </source>
</evidence>
<evidence type="ECO:0000256" key="1">
    <source>
        <dbReference type="ARBA" id="ARBA00004651"/>
    </source>
</evidence>
<name>A0A2K2UCK8_9ACTN</name>
<dbReference type="GO" id="GO:0005886">
    <property type="term" value="C:plasma membrane"/>
    <property type="evidence" value="ECO:0007669"/>
    <property type="project" value="UniProtKB-SubCell"/>
</dbReference>
<dbReference type="InterPro" id="IPR004501">
    <property type="entry name" value="PTS_EIIC_3"/>
</dbReference>
<feature type="transmembrane region" description="Helical" evidence="8">
    <location>
        <begin position="170"/>
        <end position="190"/>
    </location>
</feature>
<keyword evidence="7 8" id="KW-0472">Membrane</keyword>
<reference evidence="12" key="1">
    <citation type="submission" date="2018-01" db="EMBL/GenBank/DDBJ databases">
        <title>Rubneribacter badeniensis gen. nov., sp. nov., and Colonibacter rubneri, gen. nov., sp. nov., WGS of new members of the Eggerthellaceae.</title>
        <authorList>
            <person name="Danylec N."/>
            <person name="Stoll D.A."/>
            <person name="Doetsch A."/>
            <person name="Kulling S.E."/>
            <person name="Huch M."/>
        </authorList>
    </citation>
    <scope>NUCLEOTIDE SEQUENCE [LARGE SCALE GENOMIC DNA]</scope>
    <source>
        <strain evidence="12">ResAG-96</strain>
    </source>
</reference>
<feature type="transmembrane region" description="Helical" evidence="8">
    <location>
        <begin position="131"/>
        <end position="149"/>
    </location>
</feature>
<dbReference type="EMBL" id="PPEK01000003">
    <property type="protein sequence ID" value="PNV68019.1"/>
    <property type="molecule type" value="Genomic_DNA"/>
</dbReference>
<feature type="transmembrane region" description="Helical" evidence="8">
    <location>
        <begin position="20"/>
        <end position="42"/>
    </location>
</feature>
<feature type="transmembrane region" description="Helical" evidence="8">
    <location>
        <begin position="62"/>
        <end position="84"/>
    </location>
</feature>
<gene>
    <name evidence="11" type="ORF">C2L71_04010</name>
</gene>
<dbReference type="SMART" id="SM00052">
    <property type="entry name" value="EAL"/>
    <property type="match status" value="1"/>
</dbReference>
<dbReference type="SUPFAM" id="SSF141868">
    <property type="entry name" value="EAL domain-like"/>
    <property type="match status" value="1"/>
</dbReference>
<evidence type="ECO:0000313" key="12">
    <source>
        <dbReference type="Proteomes" id="UP000236197"/>
    </source>
</evidence>
<evidence type="ECO:0000259" key="10">
    <source>
        <dbReference type="PROSITE" id="PS51105"/>
    </source>
</evidence>
<dbReference type="PANTHER" id="PTHR33989">
    <property type="match status" value="1"/>
</dbReference>
<evidence type="ECO:0000256" key="8">
    <source>
        <dbReference type="SAM" id="Phobius"/>
    </source>
</evidence>
<protein>
    <recommendedName>
        <fullName evidence="13">PTS lactose transporter subunit IIC</fullName>
    </recommendedName>
</protein>
<feature type="domain" description="PTS EIIC type-3" evidence="10">
    <location>
        <begin position="1"/>
        <end position="403"/>
    </location>
</feature>
<dbReference type="InterPro" id="IPR035919">
    <property type="entry name" value="EAL_sf"/>
</dbReference>
<evidence type="ECO:0000256" key="7">
    <source>
        <dbReference type="ARBA" id="ARBA00023136"/>
    </source>
</evidence>
<dbReference type="PROSITE" id="PS51105">
    <property type="entry name" value="PTS_EIIC_TYPE_3"/>
    <property type="match status" value="1"/>
</dbReference>
<dbReference type="PANTHER" id="PTHR33989:SF4">
    <property type="entry name" value="PTS SYSTEM N,N'-DIACETYLCHITOBIOSE-SPECIFIC EIIC COMPONENT"/>
    <property type="match status" value="1"/>
</dbReference>
<dbReference type="Gene3D" id="3.20.20.450">
    <property type="entry name" value="EAL domain"/>
    <property type="match status" value="1"/>
</dbReference>
<feature type="transmembrane region" description="Helical" evidence="8">
    <location>
        <begin position="275"/>
        <end position="297"/>
    </location>
</feature>
<keyword evidence="2" id="KW-0813">Transport</keyword>
<dbReference type="Pfam" id="PF00563">
    <property type="entry name" value="EAL"/>
    <property type="match status" value="1"/>
</dbReference>
<evidence type="ECO:0000256" key="5">
    <source>
        <dbReference type="ARBA" id="ARBA00022692"/>
    </source>
</evidence>
<dbReference type="InterPro" id="IPR003352">
    <property type="entry name" value="PTS_EIIC"/>
</dbReference>
<feature type="transmembrane region" description="Helical" evidence="8">
    <location>
        <begin position="309"/>
        <end position="327"/>
    </location>
</feature>
<dbReference type="Pfam" id="PF02378">
    <property type="entry name" value="PTS_EIIC"/>
    <property type="match status" value="1"/>
</dbReference>
<dbReference type="RefSeq" id="WP_103264497.1">
    <property type="nucleotide sequence ID" value="NZ_CABMLE010000003.1"/>
</dbReference>
<keyword evidence="5 8" id="KW-0812">Transmembrane</keyword>
<dbReference type="PROSITE" id="PS50883">
    <property type="entry name" value="EAL"/>
    <property type="match status" value="1"/>
</dbReference>
<evidence type="ECO:0008006" key="13">
    <source>
        <dbReference type="Google" id="ProtNLM"/>
    </source>
</evidence>
<sequence>MLDKVYAQFARLEGVMAFQAIRQGLILTIPVLLVGSFCLILLNLPLEPYQELLGSAPQVEGLLHLVYDATMGIFSLYVAVAVALRYANAYAERFGAFFIQGAPFAALAAYLMSVGFGTAGFDLVVLSTRSLFIAIVCGLGSSVLYCRLVNLRRAPRLYGDSIDNVFNQAVTGLFPIAVVIALFSLVNVGATALTGASCVEEAFFWGVSALFPLATATLGSGLLYLFMNNVMWFFGIHGGNMLDGVAQSVFVPDTAANAAALAVGGEPVQIVTKTFLDVFASIGGAGALLSLLIAMLVFGRRRSARRLSAFAAIPMCFNISEIMLFGLPVVWNPALFVPFIIVPMVNLVVAYAATATGLVPPVMVDVSWTTPPLVGGYVATGSPAGAVLQLVCIALGAVLYLPFLRRYERLADDRARVEYASLLASFQEDERAGRERALVAAPGALGGVARSLSEDVRRAVAERTFELRYQPQFDATGRSTGAEALLRLEHPVYGMLYPPLVIELAKEAGVVNRLERAVFERAIEDARVLEALAHAGELDFGFRVSVNATASMLQDEAAVGFMIDAFRASGLDAGRVVVEATEREALRWDEGAHDLLRRVADAGMPLAIDDFSMGRTSFQYLETSVFSVVKLDGTIAKGVMENERYAEIVSSIADLSEQLGFSVLAEYVETAEQRDVLKMLGCTYFQGYLYAPALPLDEMVERARLRDGAPPSE</sequence>
<feature type="transmembrane region" description="Helical" evidence="8">
    <location>
        <begin position="202"/>
        <end position="226"/>
    </location>
</feature>
<dbReference type="GO" id="GO:0009401">
    <property type="term" value="P:phosphoenolpyruvate-dependent sugar phosphotransferase system"/>
    <property type="evidence" value="ECO:0007669"/>
    <property type="project" value="InterPro"/>
</dbReference>
<feature type="domain" description="EAL" evidence="9">
    <location>
        <begin position="449"/>
        <end position="707"/>
    </location>
</feature>
<organism evidence="11 12">
    <name type="scientific">Enteroscipio rubneri</name>
    <dbReference type="NCBI Taxonomy" id="2070686"/>
    <lineage>
        <taxon>Bacteria</taxon>
        <taxon>Bacillati</taxon>
        <taxon>Actinomycetota</taxon>
        <taxon>Coriobacteriia</taxon>
        <taxon>Eggerthellales</taxon>
        <taxon>Eggerthellaceae</taxon>
        <taxon>Enteroscipio</taxon>
    </lineage>
</organism>
<feature type="transmembrane region" description="Helical" evidence="8">
    <location>
        <begin position="374"/>
        <end position="401"/>
    </location>
</feature>
<dbReference type="CDD" id="cd01948">
    <property type="entry name" value="EAL"/>
    <property type="match status" value="1"/>
</dbReference>
<dbReference type="Proteomes" id="UP000236197">
    <property type="component" value="Unassembled WGS sequence"/>
</dbReference>
<dbReference type="GO" id="GO:0008982">
    <property type="term" value="F:protein-N(PI)-phosphohistidine-sugar phosphotransferase activity"/>
    <property type="evidence" value="ECO:0007669"/>
    <property type="project" value="InterPro"/>
</dbReference>
<keyword evidence="6 8" id="KW-1133">Transmembrane helix</keyword>
<dbReference type="AlphaFoldDB" id="A0A2K2UCK8"/>
<evidence type="ECO:0000259" key="9">
    <source>
        <dbReference type="PROSITE" id="PS50883"/>
    </source>
</evidence>
<keyword evidence="4" id="KW-0762">Sugar transport</keyword>